<name>V9TWR3_9PROT</name>
<dbReference type="HOGENOM" id="CLU_030756_0_0_5"/>
<keyword evidence="6" id="KW-0378">Hydrolase</keyword>
<accession>V9TWR3</accession>
<dbReference type="FunFam" id="3.40.50.880:FF:000030">
    <property type="entry name" value="Gamma-glutamyl-gamma-aminobutyrate hydrolase PuuD"/>
    <property type="match status" value="1"/>
</dbReference>
<dbReference type="PROSITE" id="PS51273">
    <property type="entry name" value="GATASE_TYPE_1"/>
    <property type="match status" value="1"/>
</dbReference>
<dbReference type="EC" id="3.5.1.94" evidence="5"/>
<dbReference type="Pfam" id="PF07722">
    <property type="entry name" value="Peptidase_C26"/>
    <property type="match status" value="1"/>
</dbReference>
<dbReference type="GO" id="GO:0006598">
    <property type="term" value="P:polyamine catabolic process"/>
    <property type="evidence" value="ECO:0007669"/>
    <property type="project" value="TreeGrafter"/>
</dbReference>
<keyword evidence="7" id="KW-1185">Reference proteome</keyword>
<gene>
    <name evidence="6" type="primary">puuD</name>
    <name evidence="6" type="ORF">P856_529</name>
</gene>
<comment type="catalytic activity">
    <reaction evidence="2">
        <text>4-(gamma-L-glutamylamino)butanoate + H2O = 4-aminobutanoate + L-glutamate</text>
        <dbReference type="Rhea" id="RHEA:19737"/>
        <dbReference type="ChEBI" id="CHEBI:15377"/>
        <dbReference type="ChEBI" id="CHEBI:29985"/>
        <dbReference type="ChEBI" id="CHEBI:58800"/>
        <dbReference type="ChEBI" id="CHEBI:59888"/>
        <dbReference type="EC" id="3.5.1.94"/>
    </reaction>
</comment>
<evidence type="ECO:0000256" key="2">
    <source>
        <dbReference type="ARBA" id="ARBA00052718"/>
    </source>
</evidence>
<dbReference type="PANTHER" id="PTHR43235">
    <property type="entry name" value="GLUTAMINE AMIDOTRANSFERASE PB2B2.05-RELATED"/>
    <property type="match status" value="1"/>
</dbReference>
<evidence type="ECO:0000256" key="5">
    <source>
        <dbReference type="ARBA" id="ARBA00066788"/>
    </source>
</evidence>
<comment type="similarity">
    <text evidence="1">Belongs to the peptidase C26 family.</text>
</comment>
<comment type="function">
    <text evidence="3">Involved in the breakdown of putrescine via hydrolysis of the gamma-glutamyl linkage of gamma-glutamyl-gamma-aminobutyrate.</text>
</comment>
<evidence type="ECO:0000313" key="7">
    <source>
        <dbReference type="Proteomes" id="UP000018700"/>
    </source>
</evidence>
<dbReference type="Gene3D" id="3.40.50.880">
    <property type="match status" value="1"/>
</dbReference>
<dbReference type="GO" id="GO:0005829">
    <property type="term" value="C:cytosol"/>
    <property type="evidence" value="ECO:0007669"/>
    <property type="project" value="TreeGrafter"/>
</dbReference>
<dbReference type="GO" id="GO:0033969">
    <property type="term" value="F:gamma-glutamyl-gamma-aminobutyrate hydrolase activity"/>
    <property type="evidence" value="ECO:0007669"/>
    <property type="project" value="UniProtKB-EC"/>
</dbReference>
<sequence>MLSCSILKGEHMARPVIGIQCNRYLAEGVIEAQLVGQLSIEAVAAVASCTPLLIPSMPDALDIDDLLAVLDGVVLTGGRANIHPHYYGEDLTEQHGEMDLGRDRVALPMIRNCVERGIPILGLCRGIQEMNVAFGGSLHPEIGDMPGKHRHRMPKGCKDPEIIFALREKVRLTPGGTIATMLGTENIVTNSLHGQAIMRPGHRVIVNGVADDDTIEAISIADAASFAIGVQWHAEYNAVADPVSRALFEALGDAARVRHHCRTIK</sequence>
<dbReference type="KEGG" id="efk:P856_529"/>
<dbReference type="InterPro" id="IPR044668">
    <property type="entry name" value="PuuD-like"/>
</dbReference>
<dbReference type="InterPro" id="IPR011697">
    <property type="entry name" value="Peptidase_C26"/>
</dbReference>
<reference evidence="6 7" key="1">
    <citation type="journal article" date="2013" name="PLoS ONE">
        <title>Bacterial endosymbiosis in a chordate host: long-term co-evolution and conservation of secondary metabolism.</title>
        <authorList>
            <person name="Kwan J.C."/>
            <person name="Schmidt E.W."/>
        </authorList>
    </citation>
    <scope>NUCLEOTIDE SEQUENCE [LARGE SCALE GENOMIC DNA]</scope>
    <source>
        <strain evidence="7">faulkneri L5</strain>
    </source>
</reference>
<evidence type="ECO:0000313" key="6">
    <source>
        <dbReference type="EMBL" id="AHC73745.1"/>
    </source>
</evidence>
<dbReference type="eggNOG" id="COG2071">
    <property type="taxonomic scope" value="Bacteria"/>
</dbReference>
<comment type="pathway">
    <text evidence="4">Amine and polyamine degradation; putrescine degradation; 4-aminobutanoate from putrescine: step 4/4.</text>
</comment>
<evidence type="ECO:0000256" key="4">
    <source>
        <dbReference type="ARBA" id="ARBA00060634"/>
    </source>
</evidence>
<evidence type="ECO:0000256" key="3">
    <source>
        <dbReference type="ARBA" id="ARBA00055068"/>
    </source>
</evidence>
<dbReference type="PANTHER" id="PTHR43235:SF1">
    <property type="entry name" value="GLUTAMINE AMIDOTRANSFERASE PB2B2.05-RELATED"/>
    <property type="match status" value="1"/>
</dbReference>
<dbReference type="STRING" id="1401328.P856_529"/>
<protein>
    <recommendedName>
        <fullName evidence="5">gamma-glutamyl-gamma-aminobutyrate hydrolase</fullName>
        <ecNumber evidence="5">3.5.1.94</ecNumber>
    </recommendedName>
</protein>
<evidence type="ECO:0000256" key="1">
    <source>
        <dbReference type="ARBA" id="ARBA00011083"/>
    </source>
</evidence>
<dbReference type="SUPFAM" id="SSF52317">
    <property type="entry name" value="Class I glutamine amidotransferase-like"/>
    <property type="match status" value="1"/>
</dbReference>
<organism evidence="6 7">
    <name type="scientific">Candidatus Endolissoclinum faulkneri L5</name>
    <dbReference type="NCBI Taxonomy" id="1401328"/>
    <lineage>
        <taxon>Bacteria</taxon>
        <taxon>Pseudomonadati</taxon>
        <taxon>Pseudomonadota</taxon>
        <taxon>Alphaproteobacteria</taxon>
        <taxon>Rhodospirillales</taxon>
        <taxon>Rhodospirillaceae</taxon>
        <taxon>Candidatus Endolissoclinum</taxon>
    </lineage>
</organism>
<dbReference type="AlphaFoldDB" id="V9TWR3"/>
<proteinExistence type="inferred from homology"/>
<dbReference type="Proteomes" id="UP000018700">
    <property type="component" value="Chromosome"/>
</dbReference>
<dbReference type="CDD" id="cd01745">
    <property type="entry name" value="GATase1_2"/>
    <property type="match status" value="1"/>
</dbReference>
<dbReference type="InterPro" id="IPR029062">
    <property type="entry name" value="Class_I_gatase-like"/>
</dbReference>
<dbReference type="EMBL" id="CP006745">
    <property type="protein sequence ID" value="AHC73745.1"/>
    <property type="molecule type" value="Genomic_DNA"/>
</dbReference>